<evidence type="ECO:0000256" key="1">
    <source>
        <dbReference type="SAM" id="MobiDB-lite"/>
    </source>
</evidence>
<dbReference type="SUPFAM" id="SSF52540">
    <property type="entry name" value="P-loop containing nucleoside triphosphate hydrolases"/>
    <property type="match status" value="1"/>
</dbReference>
<name>A0A498Q7F2_9MYCO</name>
<sequence length="149" mass="15816">MADRPRALGRAESQLIGRRREMAAVEGLLGRAVDGHGAVVGVVGSAGIGKSRLVREVAAMAAARGVEVFTAFCESHTSPIPFHAVARLLRAETGMTALDADADRARLRGRYADADSEDLVLLEDLPGCTGGWPPRSKSASPDRPTRTRR</sequence>
<evidence type="ECO:0000259" key="2">
    <source>
        <dbReference type="Pfam" id="PF13191"/>
    </source>
</evidence>
<organism evidence="3 4">
    <name type="scientific">Mycobacterium innocens</name>
    <dbReference type="NCBI Taxonomy" id="2341083"/>
    <lineage>
        <taxon>Bacteria</taxon>
        <taxon>Bacillati</taxon>
        <taxon>Actinomycetota</taxon>
        <taxon>Actinomycetes</taxon>
        <taxon>Mycobacteriales</taxon>
        <taxon>Mycobacteriaceae</taxon>
        <taxon>Mycobacterium</taxon>
    </lineage>
</organism>
<dbReference type="Proteomes" id="UP000267289">
    <property type="component" value="Unassembled WGS sequence"/>
</dbReference>
<dbReference type="EMBL" id="UPHQ01000162">
    <property type="protein sequence ID" value="VBA40653.1"/>
    <property type="molecule type" value="Genomic_DNA"/>
</dbReference>
<evidence type="ECO:0000313" key="3">
    <source>
        <dbReference type="EMBL" id="VBA40653.1"/>
    </source>
</evidence>
<dbReference type="Gene3D" id="3.40.50.300">
    <property type="entry name" value="P-loop containing nucleotide triphosphate hydrolases"/>
    <property type="match status" value="1"/>
</dbReference>
<gene>
    <name evidence="3" type="ORF">LAUMK13_03165</name>
</gene>
<protein>
    <recommendedName>
        <fullName evidence="2">Orc1-like AAA ATPase domain-containing protein</fullName>
    </recommendedName>
</protein>
<dbReference type="AlphaFoldDB" id="A0A498Q7F2"/>
<feature type="domain" description="Orc1-like AAA ATPase" evidence="2">
    <location>
        <begin position="14"/>
        <end position="114"/>
    </location>
</feature>
<dbReference type="Pfam" id="PF13191">
    <property type="entry name" value="AAA_16"/>
    <property type="match status" value="1"/>
</dbReference>
<evidence type="ECO:0000313" key="4">
    <source>
        <dbReference type="Proteomes" id="UP000267289"/>
    </source>
</evidence>
<accession>A0A498Q7F2</accession>
<feature type="region of interest" description="Disordered" evidence="1">
    <location>
        <begin position="127"/>
        <end position="149"/>
    </location>
</feature>
<reference evidence="3 4" key="1">
    <citation type="submission" date="2018-09" db="EMBL/GenBank/DDBJ databases">
        <authorList>
            <person name="Tagini F."/>
        </authorList>
    </citation>
    <scope>NUCLEOTIDE SEQUENCE [LARGE SCALE GENOMIC DNA]</scope>
    <source>
        <strain evidence="3 4">MK13</strain>
    </source>
</reference>
<dbReference type="InterPro" id="IPR041664">
    <property type="entry name" value="AAA_16"/>
</dbReference>
<dbReference type="RefSeq" id="WP_075544746.1">
    <property type="nucleotide sequence ID" value="NZ_UPHQ01000162.1"/>
</dbReference>
<proteinExistence type="predicted"/>
<keyword evidence="4" id="KW-1185">Reference proteome</keyword>
<dbReference type="InterPro" id="IPR027417">
    <property type="entry name" value="P-loop_NTPase"/>
</dbReference>